<name>A0ABW4LNC0_9BACI</name>
<dbReference type="PRINTS" id="PR00507">
    <property type="entry name" value="N12N6MTFRASE"/>
</dbReference>
<organism evidence="2 3">
    <name type="scientific">Bacillus salitolerans</name>
    <dbReference type="NCBI Taxonomy" id="1437434"/>
    <lineage>
        <taxon>Bacteria</taxon>
        <taxon>Bacillati</taxon>
        <taxon>Bacillota</taxon>
        <taxon>Bacilli</taxon>
        <taxon>Bacillales</taxon>
        <taxon>Bacillaceae</taxon>
        <taxon>Bacillus</taxon>
    </lineage>
</organism>
<keyword evidence="3" id="KW-1185">Reference proteome</keyword>
<reference evidence="3" key="1">
    <citation type="journal article" date="2019" name="Int. J. Syst. Evol. Microbiol.">
        <title>The Global Catalogue of Microorganisms (GCM) 10K type strain sequencing project: providing services to taxonomists for standard genome sequencing and annotation.</title>
        <authorList>
            <consortium name="The Broad Institute Genomics Platform"/>
            <consortium name="The Broad Institute Genome Sequencing Center for Infectious Disease"/>
            <person name="Wu L."/>
            <person name="Ma J."/>
        </authorList>
    </citation>
    <scope>NUCLEOTIDE SEQUENCE [LARGE SCALE GENOMIC DNA]</scope>
    <source>
        <strain evidence="3">CCUG 49339</strain>
    </source>
</reference>
<feature type="domain" description="DUF6094" evidence="1">
    <location>
        <begin position="4"/>
        <end position="186"/>
    </location>
</feature>
<gene>
    <name evidence="2" type="ORF">ACFSCX_06400</name>
</gene>
<evidence type="ECO:0000313" key="2">
    <source>
        <dbReference type="EMBL" id="MFD1736193.1"/>
    </source>
</evidence>
<dbReference type="RefSeq" id="WP_377927340.1">
    <property type="nucleotide sequence ID" value="NZ_JBHUEM010000005.1"/>
</dbReference>
<dbReference type="InterPro" id="IPR029063">
    <property type="entry name" value="SAM-dependent_MTases_sf"/>
</dbReference>
<evidence type="ECO:0000313" key="3">
    <source>
        <dbReference type="Proteomes" id="UP001597214"/>
    </source>
</evidence>
<dbReference type="EMBL" id="JBHUEM010000005">
    <property type="protein sequence ID" value="MFD1736193.1"/>
    <property type="molecule type" value="Genomic_DNA"/>
</dbReference>
<dbReference type="Gene3D" id="3.40.50.150">
    <property type="entry name" value="Vaccinia Virus protein VP39"/>
    <property type="match status" value="1"/>
</dbReference>
<dbReference type="InterPro" id="IPR046076">
    <property type="entry name" value="DUF6094"/>
</dbReference>
<dbReference type="Proteomes" id="UP001597214">
    <property type="component" value="Unassembled WGS sequence"/>
</dbReference>
<dbReference type="Pfam" id="PF19587">
    <property type="entry name" value="DUF6094"/>
    <property type="match status" value="1"/>
</dbReference>
<dbReference type="SUPFAM" id="SSF53335">
    <property type="entry name" value="S-adenosyl-L-methionine-dependent methyltransferases"/>
    <property type="match status" value="1"/>
</dbReference>
<protein>
    <submittedName>
        <fullName evidence="2">DUF6094 domain-containing protein</fullName>
    </submittedName>
</protein>
<dbReference type="CDD" id="cd02440">
    <property type="entry name" value="AdoMet_MTases"/>
    <property type="match status" value="1"/>
</dbReference>
<comment type="caution">
    <text evidence="2">The sequence shown here is derived from an EMBL/GenBank/DDBJ whole genome shotgun (WGS) entry which is preliminary data.</text>
</comment>
<sequence>MSQIGNKLRMGFFATPEAQGEYIKQLLDFQGDCSVFDPTCGEGAILHQLTKGQREDITISTYGVEIDKGRALKAKEFLTHALHAPIESMVISNDVFSMVWLNPPYDFAMKNEDERADRKEYIELVRNTRYLAPNGVMVYVIPSYRFSDEKIARFLATHFDNVGILRFSDEDYDDFKQCYFIGTKKGGKFKEYNPKIFEFLTQMESEEFVKKNVTPINHLVGRHKWKVPTGRTEVKTFYTKLEGKDSYYTGIQNSKGFQAFMERSKPRTLELGGDPIINLANGQIALLLASGAINGLMGKGDNYHAVQGLEMVSKVTEEEKHINDDGSTTIKEVTRTKREISIKFITPQGLVRKLV</sequence>
<proteinExistence type="predicted"/>
<evidence type="ECO:0000259" key="1">
    <source>
        <dbReference type="Pfam" id="PF19587"/>
    </source>
</evidence>
<accession>A0ABW4LNC0</accession>